<evidence type="ECO:0000256" key="1">
    <source>
        <dbReference type="ARBA" id="ARBA00022859"/>
    </source>
</evidence>
<dbReference type="SMART" id="SM00406">
    <property type="entry name" value="IGv"/>
    <property type="match status" value="1"/>
</dbReference>
<proteinExistence type="predicted"/>
<dbReference type="Proteomes" id="UP001488838">
    <property type="component" value="Unassembled WGS sequence"/>
</dbReference>
<sequence length="126" mass="14292">VHSQDQLQQSGPELVCLGPQASDGINYYFIHWMKQRHGQVLEWIGRIEPENGNTKYNQKFQGKATLTADTSSSTAFMDLRSLTSEDSAVYFCARHSYAEGIWPWAVSALPGSHTDLLFLWVLTEHF</sequence>
<dbReference type="SUPFAM" id="SSF48726">
    <property type="entry name" value="Immunoglobulin"/>
    <property type="match status" value="1"/>
</dbReference>
<accession>A0AAW0HKS6</accession>
<evidence type="ECO:0000256" key="2">
    <source>
        <dbReference type="ARBA" id="ARBA00023130"/>
    </source>
</evidence>
<keyword evidence="6" id="KW-1185">Reference proteome</keyword>
<name>A0AAW0HKS6_MYOGA</name>
<dbReference type="Pfam" id="PF07686">
    <property type="entry name" value="V-set"/>
    <property type="match status" value="1"/>
</dbReference>
<dbReference type="PANTHER" id="PTHR23266">
    <property type="entry name" value="IMMUNOGLOBULIN HEAVY CHAIN"/>
    <property type="match status" value="1"/>
</dbReference>
<feature type="non-terminal residue" evidence="5">
    <location>
        <position position="1"/>
    </location>
</feature>
<dbReference type="InterPro" id="IPR036179">
    <property type="entry name" value="Ig-like_dom_sf"/>
</dbReference>
<dbReference type="Gene3D" id="2.60.40.10">
    <property type="entry name" value="Immunoglobulins"/>
    <property type="match status" value="1"/>
</dbReference>
<reference evidence="5 6" key="1">
    <citation type="journal article" date="2023" name="bioRxiv">
        <title>Conserved and derived expression patterns and positive selection on dental genes reveal complex evolutionary context of ever-growing rodent molars.</title>
        <authorList>
            <person name="Calamari Z.T."/>
            <person name="Song A."/>
            <person name="Cohen E."/>
            <person name="Akter M."/>
            <person name="Roy R.D."/>
            <person name="Hallikas O."/>
            <person name="Christensen M.M."/>
            <person name="Li P."/>
            <person name="Marangoni P."/>
            <person name="Jernvall J."/>
            <person name="Klein O.D."/>
        </authorList>
    </citation>
    <scope>NUCLEOTIDE SEQUENCE [LARGE SCALE GENOMIC DNA]</scope>
    <source>
        <strain evidence="5">V071</strain>
    </source>
</reference>
<organism evidence="5 6">
    <name type="scientific">Myodes glareolus</name>
    <name type="common">Bank vole</name>
    <name type="synonym">Clethrionomys glareolus</name>
    <dbReference type="NCBI Taxonomy" id="447135"/>
    <lineage>
        <taxon>Eukaryota</taxon>
        <taxon>Metazoa</taxon>
        <taxon>Chordata</taxon>
        <taxon>Craniata</taxon>
        <taxon>Vertebrata</taxon>
        <taxon>Euteleostomi</taxon>
        <taxon>Mammalia</taxon>
        <taxon>Eutheria</taxon>
        <taxon>Euarchontoglires</taxon>
        <taxon>Glires</taxon>
        <taxon>Rodentia</taxon>
        <taxon>Myomorpha</taxon>
        <taxon>Muroidea</taxon>
        <taxon>Cricetidae</taxon>
        <taxon>Arvicolinae</taxon>
        <taxon>Myodes</taxon>
    </lineage>
</organism>
<comment type="caution">
    <text evidence="5">The sequence shown here is derived from an EMBL/GenBank/DDBJ whole genome shotgun (WGS) entry which is preliminary data.</text>
</comment>
<dbReference type="InterPro" id="IPR013106">
    <property type="entry name" value="Ig_V-set"/>
</dbReference>
<evidence type="ECO:0000259" key="4">
    <source>
        <dbReference type="SMART" id="SM00406"/>
    </source>
</evidence>
<dbReference type="InterPro" id="IPR013783">
    <property type="entry name" value="Ig-like_fold"/>
</dbReference>
<feature type="domain" description="Immunoglobulin V-set" evidence="4">
    <location>
        <begin position="20"/>
        <end position="94"/>
    </location>
</feature>
<dbReference type="GO" id="GO:0005576">
    <property type="term" value="C:extracellular region"/>
    <property type="evidence" value="ECO:0007669"/>
    <property type="project" value="UniProtKB-ARBA"/>
</dbReference>
<keyword evidence="1" id="KW-0391">Immunity</keyword>
<evidence type="ECO:0000313" key="6">
    <source>
        <dbReference type="Proteomes" id="UP001488838"/>
    </source>
</evidence>
<evidence type="ECO:0000313" key="5">
    <source>
        <dbReference type="EMBL" id="KAK7802145.1"/>
    </source>
</evidence>
<dbReference type="InterPro" id="IPR050199">
    <property type="entry name" value="IgHV"/>
</dbReference>
<dbReference type="EMBL" id="JBBHLL010000473">
    <property type="protein sequence ID" value="KAK7802145.1"/>
    <property type="molecule type" value="Genomic_DNA"/>
</dbReference>
<protein>
    <recommendedName>
        <fullName evidence="4">Immunoglobulin V-set domain-containing protein</fullName>
    </recommendedName>
</protein>
<keyword evidence="2" id="KW-1064">Adaptive immunity</keyword>
<dbReference type="GO" id="GO:0002250">
    <property type="term" value="P:adaptive immune response"/>
    <property type="evidence" value="ECO:0007669"/>
    <property type="project" value="UniProtKB-KW"/>
</dbReference>
<gene>
    <name evidence="5" type="ORF">U0070_002739</name>
</gene>
<dbReference type="GO" id="GO:0019814">
    <property type="term" value="C:immunoglobulin complex"/>
    <property type="evidence" value="ECO:0007669"/>
    <property type="project" value="UniProtKB-KW"/>
</dbReference>
<dbReference type="AlphaFoldDB" id="A0AAW0HKS6"/>
<evidence type="ECO:0000256" key="3">
    <source>
        <dbReference type="ARBA" id="ARBA00043265"/>
    </source>
</evidence>
<keyword evidence="3" id="KW-1280">Immunoglobulin</keyword>